<dbReference type="AlphaFoldDB" id="A0A7W8CTG8"/>
<evidence type="ECO:0000256" key="1">
    <source>
        <dbReference type="SAM" id="SignalP"/>
    </source>
</evidence>
<evidence type="ECO:0000313" key="3">
    <source>
        <dbReference type="Proteomes" id="UP000525923"/>
    </source>
</evidence>
<evidence type="ECO:0000313" key="2">
    <source>
        <dbReference type="EMBL" id="MBB5179897.1"/>
    </source>
</evidence>
<name>A0A7W8CTG8_9BACL</name>
<proteinExistence type="predicted"/>
<reference evidence="2 3" key="1">
    <citation type="submission" date="2020-08" db="EMBL/GenBank/DDBJ databases">
        <title>Genomic Encyclopedia of Type Strains, Phase IV (KMG-IV): sequencing the most valuable type-strain genomes for metagenomic binning, comparative biology and taxonomic classification.</title>
        <authorList>
            <person name="Goeker M."/>
        </authorList>
    </citation>
    <scope>NUCLEOTIDE SEQUENCE [LARGE SCALE GENOMIC DNA]</scope>
    <source>
        <strain evidence="2 3">DSM 15895</strain>
    </source>
</reference>
<sequence length="297" mass="32543">MKIPFNTMTKKVVLFSMITSAVLTGGAGNAFAADASAYSNPQAYEAQQEAKYSKKVMAALEESLAITPSAISIEQMPKVDVMDRYLASFGTKVKGNEVRLAVKEIFGIDLDIVSKNDYGSKLAIYSEPVMVSLRASFNADPSSTEQDARIMGLTKNAVMDRYIKEYDYTLSGAENRNLINQIFGVNLNGISGLERAQLAISSKGQWIVKSDTDLFILESSLDDVDVSVYVTPYFEQLTGSSELPKSLVEKLTGMGFTYIEESQVLYYKDPNGQSVPDAFKGKVLGTILGVINNEYKN</sequence>
<feature type="signal peptide" evidence="1">
    <location>
        <begin position="1"/>
        <end position="32"/>
    </location>
</feature>
<keyword evidence="1" id="KW-0732">Signal</keyword>
<gene>
    <name evidence="2" type="ORF">HNQ44_001321</name>
</gene>
<dbReference type="RefSeq" id="WP_425325314.1">
    <property type="nucleotide sequence ID" value="NZ_JACHHE010000003.1"/>
</dbReference>
<keyword evidence="3" id="KW-1185">Reference proteome</keyword>
<comment type="caution">
    <text evidence="2">The sequence shown here is derived from an EMBL/GenBank/DDBJ whole genome shotgun (WGS) entry which is preliminary data.</text>
</comment>
<organism evidence="2 3">
    <name type="scientific">Planococcus koreensis</name>
    <dbReference type="NCBI Taxonomy" id="112331"/>
    <lineage>
        <taxon>Bacteria</taxon>
        <taxon>Bacillati</taxon>
        <taxon>Bacillota</taxon>
        <taxon>Bacilli</taxon>
        <taxon>Bacillales</taxon>
        <taxon>Caryophanaceae</taxon>
        <taxon>Planococcus</taxon>
    </lineage>
</organism>
<dbReference type="Proteomes" id="UP000525923">
    <property type="component" value="Unassembled WGS sequence"/>
</dbReference>
<feature type="chain" id="PRO_5031262921" evidence="1">
    <location>
        <begin position="33"/>
        <end position="297"/>
    </location>
</feature>
<accession>A0A7W8CTG8</accession>
<protein>
    <submittedName>
        <fullName evidence="2">Uncharacterized protein</fullName>
    </submittedName>
</protein>
<dbReference type="EMBL" id="JACHHE010000003">
    <property type="protein sequence ID" value="MBB5179897.1"/>
    <property type="molecule type" value="Genomic_DNA"/>
</dbReference>